<evidence type="ECO:0000313" key="1">
    <source>
        <dbReference type="EMBL" id="SER88926.1"/>
    </source>
</evidence>
<dbReference type="EMBL" id="FOGD01000025">
    <property type="protein sequence ID" value="SER88926.1"/>
    <property type="molecule type" value="Genomic_DNA"/>
</dbReference>
<dbReference type="STRING" id="180197.SAMN02982919_03234"/>
<gene>
    <name evidence="1" type="ORF">SAMN02982919_03234</name>
</gene>
<protein>
    <submittedName>
        <fullName evidence="1">Uncharacterized protein</fullName>
    </submittedName>
</protein>
<reference evidence="1 2" key="1">
    <citation type="submission" date="2016-10" db="EMBL/GenBank/DDBJ databases">
        <authorList>
            <person name="de Groot N.N."/>
        </authorList>
    </citation>
    <scope>NUCLEOTIDE SEQUENCE [LARGE SCALE GENOMIC DNA]</scope>
    <source>
        <strain evidence="1 2">ATCC 35958</strain>
    </source>
</reference>
<dbReference type="Proteomes" id="UP000199766">
    <property type="component" value="Unassembled WGS sequence"/>
</dbReference>
<sequence>MGEQTTRFDQLALGSSKPEQATEVELAVATDWANGLQLSRGLWFDPQVLVTTGLLPALNSLFYSDPTIGRLGGMAEERFPVANLLNNFNFIGFQ</sequence>
<name>A0A1H9SVH5_9BURK</name>
<accession>A0A1H9SVH5</accession>
<proteinExistence type="predicted"/>
<keyword evidence="2" id="KW-1185">Reference proteome</keyword>
<organism evidence="1 2">
    <name type="scientific">Giesbergeria anulus</name>
    <dbReference type="NCBI Taxonomy" id="180197"/>
    <lineage>
        <taxon>Bacteria</taxon>
        <taxon>Pseudomonadati</taxon>
        <taxon>Pseudomonadota</taxon>
        <taxon>Betaproteobacteria</taxon>
        <taxon>Burkholderiales</taxon>
        <taxon>Comamonadaceae</taxon>
        <taxon>Giesbergeria</taxon>
    </lineage>
</organism>
<evidence type="ECO:0000313" key="2">
    <source>
        <dbReference type="Proteomes" id="UP000199766"/>
    </source>
</evidence>
<dbReference type="AlphaFoldDB" id="A0A1H9SVH5"/>